<name>A0A9N9IEG1_9GLOM</name>
<gene>
    <name evidence="2" type="ORF">CPELLU_LOCUS13653</name>
</gene>
<organism evidence="2 3">
    <name type="scientific">Cetraspora pellucida</name>
    <dbReference type="NCBI Taxonomy" id="1433469"/>
    <lineage>
        <taxon>Eukaryota</taxon>
        <taxon>Fungi</taxon>
        <taxon>Fungi incertae sedis</taxon>
        <taxon>Mucoromycota</taxon>
        <taxon>Glomeromycotina</taxon>
        <taxon>Glomeromycetes</taxon>
        <taxon>Diversisporales</taxon>
        <taxon>Gigasporaceae</taxon>
        <taxon>Cetraspora</taxon>
    </lineage>
</organism>
<feature type="region of interest" description="Disordered" evidence="1">
    <location>
        <begin position="144"/>
        <end position="185"/>
    </location>
</feature>
<evidence type="ECO:0000256" key="1">
    <source>
        <dbReference type="SAM" id="MobiDB-lite"/>
    </source>
</evidence>
<comment type="caution">
    <text evidence="2">The sequence shown here is derived from an EMBL/GenBank/DDBJ whole genome shotgun (WGS) entry which is preliminary data.</text>
</comment>
<reference evidence="2" key="1">
    <citation type="submission" date="2021-06" db="EMBL/GenBank/DDBJ databases">
        <authorList>
            <person name="Kallberg Y."/>
            <person name="Tangrot J."/>
            <person name="Rosling A."/>
        </authorList>
    </citation>
    <scope>NUCLEOTIDE SEQUENCE</scope>
    <source>
        <strain evidence="2">FL966</strain>
    </source>
</reference>
<protein>
    <submittedName>
        <fullName evidence="2">3252_t:CDS:1</fullName>
    </submittedName>
</protein>
<keyword evidence="3" id="KW-1185">Reference proteome</keyword>
<evidence type="ECO:0000313" key="3">
    <source>
        <dbReference type="Proteomes" id="UP000789759"/>
    </source>
</evidence>
<sequence>MYTFYRQYNSLLNITSSNYQDVKHLHRGFSSEVIKANWKAENIVVVLKTVVDLDETDSDNQKSIKNNQEFSKEIKPFHEIKQALLNKEKTPPIGEEWQQPIELQQNEFSESDNDVTYDENLIQTELPQILISETEYRENMHDNLVDKNQLDGQRKSELQGERENEQLKNECDEQRGNYDEQMEDERNDKRVFNKVLEKVEQLSLKMFNHFSPKELEVIERLPNNKVDEIVNLVQSVAHRKKKEKM</sequence>
<accession>A0A9N9IEG1</accession>
<dbReference type="Proteomes" id="UP000789759">
    <property type="component" value="Unassembled WGS sequence"/>
</dbReference>
<dbReference type="AlphaFoldDB" id="A0A9N9IEG1"/>
<evidence type="ECO:0000313" key="2">
    <source>
        <dbReference type="EMBL" id="CAG8733657.1"/>
    </source>
</evidence>
<dbReference type="EMBL" id="CAJVQA010014865">
    <property type="protein sequence ID" value="CAG8733657.1"/>
    <property type="molecule type" value="Genomic_DNA"/>
</dbReference>
<proteinExistence type="predicted"/>